<keyword evidence="4" id="KW-0804">Transcription</keyword>
<dbReference type="NCBIfam" id="TIGR02937">
    <property type="entry name" value="sigma70-ECF"/>
    <property type="match status" value="1"/>
</dbReference>
<dbReference type="InterPro" id="IPR013249">
    <property type="entry name" value="RNA_pol_sigma70_r4_t2"/>
</dbReference>
<evidence type="ECO:0000259" key="6">
    <source>
        <dbReference type="Pfam" id="PF08281"/>
    </source>
</evidence>
<accession>A0ABX1X1X9</accession>
<dbReference type="Pfam" id="PF08281">
    <property type="entry name" value="Sigma70_r4_2"/>
    <property type="match status" value="1"/>
</dbReference>
<protein>
    <submittedName>
        <fullName evidence="7">RNA polymerase sigma factor</fullName>
    </submittedName>
</protein>
<dbReference type="SUPFAM" id="SSF88659">
    <property type="entry name" value="Sigma3 and sigma4 domains of RNA polymerase sigma factors"/>
    <property type="match status" value="1"/>
</dbReference>
<dbReference type="InterPro" id="IPR013325">
    <property type="entry name" value="RNA_pol_sigma_r2"/>
</dbReference>
<dbReference type="Gene3D" id="1.10.10.10">
    <property type="entry name" value="Winged helix-like DNA-binding domain superfamily/Winged helix DNA-binding domain"/>
    <property type="match status" value="1"/>
</dbReference>
<sequence length="166" mass="19458">MSICESKTYEAIFNRYSESIRNFVYYKCGDMEKAEDITQEAFIKLWKQCASIIVEKAKSFLYTVANNLFINDYKHGKVVLQHRSSIKESVEAKTPEYLMEEEEFMLKLKEAISNLKSNQREVFLLSRIDGKTYKEIAEIIGISEKAVEKRMHKALLNLRAKIKFHI</sequence>
<feature type="domain" description="RNA polymerase sigma-70 region 2" evidence="5">
    <location>
        <begin position="13"/>
        <end position="74"/>
    </location>
</feature>
<dbReference type="InterPro" id="IPR007627">
    <property type="entry name" value="RNA_pol_sigma70_r2"/>
</dbReference>
<dbReference type="InterPro" id="IPR039425">
    <property type="entry name" value="RNA_pol_sigma-70-like"/>
</dbReference>
<evidence type="ECO:0000313" key="7">
    <source>
        <dbReference type="EMBL" id="NOU62093.1"/>
    </source>
</evidence>
<gene>
    <name evidence="7" type="ORF">ELS83_20025</name>
</gene>
<name>A0ABX1X1X9_9BACT</name>
<keyword evidence="3" id="KW-0731">Sigma factor</keyword>
<evidence type="ECO:0000256" key="1">
    <source>
        <dbReference type="ARBA" id="ARBA00010641"/>
    </source>
</evidence>
<dbReference type="RefSeq" id="WP_171597354.1">
    <property type="nucleotide sequence ID" value="NZ_RZNH01000052.1"/>
</dbReference>
<dbReference type="CDD" id="cd06171">
    <property type="entry name" value="Sigma70_r4"/>
    <property type="match status" value="1"/>
</dbReference>
<evidence type="ECO:0000313" key="8">
    <source>
        <dbReference type="Proteomes" id="UP000732105"/>
    </source>
</evidence>
<dbReference type="Pfam" id="PF04542">
    <property type="entry name" value="Sigma70_r2"/>
    <property type="match status" value="1"/>
</dbReference>
<evidence type="ECO:0000259" key="5">
    <source>
        <dbReference type="Pfam" id="PF04542"/>
    </source>
</evidence>
<evidence type="ECO:0000256" key="3">
    <source>
        <dbReference type="ARBA" id="ARBA00023082"/>
    </source>
</evidence>
<dbReference type="PANTHER" id="PTHR43133">
    <property type="entry name" value="RNA POLYMERASE ECF-TYPE SIGMA FACTO"/>
    <property type="match status" value="1"/>
</dbReference>
<comment type="caution">
    <text evidence="7">The sequence shown here is derived from an EMBL/GenBank/DDBJ whole genome shotgun (WGS) entry which is preliminary data.</text>
</comment>
<keyword evidence="8" id="KW-1185">Reference proteome</keyword>
<dbReference type="Gene3D" id="1.10.1740.10">
    <property type="match status" value="1"/>
</dbReference>
<feature type="domain" description="RNA polymerase sigma factor 70 region 4 type 2" evidence="6">
    <location>
        <begin position="107"/>
        <end position="157"/>
    </location>
</feature>
<dbReference type="SUPFAM" id="SSF88946">
    <property type="entry name" value="Sigma2 domain of RNA polymerase sigma factors"/>
    <property type="match status" value="1"/>
</dbReference>
<organism evidence="7 8">
    <name type="scientific">Marinifilum caeruleilacunae</name>
    <dbReference type="NCBI Taxonomy" id="2499076"/>
    <lineage>
        <taxon>Bacteria</taxon>
        <taxon>Pseudomonadati</taxon>
        <taxon>Bacteroidota</taxon>
        <taxon>Bacteroidia</taxon>
        <taxon>Marinilabiliales</taxon>
        <taxon>Marinifilaceae</taxon>
    </lineage>
</organism>
<dbReference type="Proteomes" id="UP000732105">
    <property type="component" value="Unassembled WGS sequence"/>
</dbReference>
<reference evidence="7 8" key="1">
    <citation type="submission" date="2018-12" db="EMBL/GenBank/DDBJ databases">
        <title>Marinifilum JC070 sp. nov., a marine bacterium isolated from Yongle Blue Hole in the South China Sea.</title>
        <authorList>
            <person name="Fu T."/>
        </authorList>
    </citation>
    <scope>NUCLEOTIDE SEQUENCE [LARGE SCALE GENOMIC DNA]</scope>
    <source>
        <strain evidence="7 8">JC070</strain>
    </source>
</reference>
<comment type="similarity">
    <text evidence="1">Belongs to the sigma-70 factor family. ECF subfamily.</text>
</comment>
<proteinExistence type="inferred from homology"/>
<keyword evidence="2" id="KW-0805">Transcription regulation</keyword>
<dbReference type="InterPro" id="IPR014284">
    <property type="entry name" value="RNA_pol_sigma-70_dom"/>
</dbReference>
<dbReference type="InterPro" id="IPR013324">
    <property type="entry name" value="RNA_pol_sigma_r3/r4-like"/>
</dbReference>
<dbReference type="InterPro" id="IPR036388">
    <property type="entry name" value="WH-like_DNA-bd_sf"/>
</dbReference>
<evidence type="ECO:0000256" key="4">
    <source>
        <dbReference type="ARBA" id="ARBA00023163"/>
    </source>
</evidence>
<dbReference type="PANTHER" id="PTHR43133:SF46">
    <property type="entry name" value="RNA POLYMERASE SIGMA-70 FACTOR ECF SUBFAMILY"/>
    <property type="match status" value="1"/>
</dbReference>
<dbReference type="EMBL" id="RZNH01000052">
    <property type="protein sequence ID" value="NOU62093.1"/>
    <property type="molecule type" value="Genomic_DNA"/>
</dbReference>
<evidence type="ECO:0000256" key="2">
    <source>
        <dbReference type="ARBA" id="ARBA00023015"/>
    </source>
</evidence>